<dbReference type="GO" id="GO:0003677">
    <property type="term" value="F:DNA binding"/>
    <property type="evidence" value="ECO:0007669"/>
    <property type="project" value="InterPro"/>
</dbReference>
<keyword evidence="8" id="KW-1185">Reference proteome</keyword>
<dbReference type="STRING" id="623281.SAMN05421747_104143"/>
<evidence type="ECO:0000256" key="1">
    <source>
        <dbReference type="ARBA" id="ARBA00010641"/>
    </source>
</evidence>
<evidence type="ECO:0000259" key="6">
    <source>
        <dbReference type="Pfam" id="PF08281"/>
    </source>
</evidence>
<dbReference type="InterPro" id="IPR014284">
    <property type="entry name" value="RNA_pol_sigma-70_dom"/>
</dbReference>
<dbReference type="Pfam" id="PF08281">
    <property type="entry name" value="Sigma70_r4_2"/>
    <property type="match status" value="1"/>
</dbReference>
<proteinExistence type="inferred from homology"/>
<dbReference type="SUPFAM" id="SSF88946">
    <property type="entry name" value="Sigma2 domain of RNA polymerase sigma factors"/>
    <property type="match status" value="1"/>
</dbReference>
<organism evidence="7 8">
    <name type="scientific">Parapedobacter composti</name>
    <dbReference type="NCBI Taxonomy" id="623281"/>
    <lineage>
        <taxon>Bacteria</taxon>
        <taxon>Pseudomonadati</taxon>
        <taxon>Bacteroidota</taxon>
        <taxon>Sphingobacteriia</taxon>
        <taxon>Sphingobacteriales</taxon>
        <taxon>Sphingobacteriaceae</taxon>
        <taxon>Parapedobacter</taxon>
    </lineage>
</organism>
<evidence type="ECO:0000256" key="4">
    <source>
        <dbReference type="ARBA" id="ARBA00023163"/>
    </source>
</evidence>
<feature type="domain" description="RNA polymerase sigma-70 region 2" evidence="5">
    <location>
        <begin position="24"/>
        <end position="91"/>
    </location>
</feature>
<gene>
    <name evidence="7" type="ORF">SAMN05421747_104143</name>
</gene>
<dbReference type="InterPro" id="IPR036388">
    <property type="entry name" value="WH-like_DNA-bd_sf"/>
</dbReference>
<accession>A0A1I1GEH7</accession>
<dbReference type="PANTHER" id="PTHR43133">
    <property type="entry name" value="RNA POLYMERASE ECF-TYPE SIGMA FACTO"/>
    <property type="match status" value="1"/>
</dbReference>
<reference evidence="7 8" key="1">
    <citation type="submission" date="2016-10" db="EMBL/GenBank/DDBJ databases">
        <authorList>
            <person name="de Groot N.N."/>
        </authorList>
    </citation>
    <scope>NUCLEOTIDE SEQUENCE [LARGE SCALE GENOMIC DNA]</scope>
    <source>
        <strain evidence="7 8">DSM 22900</strain>
    </source>
</reference>
<dbReference type="InterPro" id="IPR007627">
    <property type="entry name" value="RNA_pol_sigma70_r2"/>
</dbReference>
<evidence type="ECO:0000259" key="5">
    <source>
        <dbReference type="Pfam" id="PF04542"/>
    </source>
</evidence>
<dbReference type="AlphaFoldDB" id="A0A1I1GEH7"/>
<dbReference type="Gene3D" id="1.10.10.10">
    <property type="entry name" value="Winged helix-like DNA-binding domain superfamily/Winged helix DNA-binding domain"/>
    <property type="match status" value="1"/>
</dbReference>
<dbReference type="RefSeq" id="WP_090972526.1">
    <property type="nucleotide sequence ID" value="NZ_FOLL01000004.1"/>
</dbReference>
<dbReference type="Gene3D" id="1.10.1740.10">
    <property type="match status" value="1"/>
</dbReference>
<name>A0A1I1GEH7_9SPHI</name>
<dbReference type="InterPro" id="IPR013325">
    <property type="entry name" value="RNA_pol_sigma_r2"/>
</dbReference>
<evidence type="ECO:0000313" key="7">
    <source>
        <dbReference type="EMBL" id="SFC09914.1"/>
    </source>
</evidence>
<evidence type="ECO:0000313" key="8">
    <source>
        <dbReference type="Proteomes" id="UP000199577"/>
    </source>
</evidence>
<dbReference type="InterPro" id="IPR013249">
    <property type="entry name" value="RNA_pol_sigma70_r4_t2"/>
</dbReference>
<dbReference type="SUPFAM" id="SSF88659">
    <property type="entry name" value="Sigma3 and sigma4 domains of RNA polymerase sigma factors"/>
    <property type="match status" value="1"/>
</dbReference>
<dbReference type="EMBL" id="FOLL01000004">
    <property type="protein sequence ID" value="SFC09914.1"/>
    <property type="molecule type" value="Genomic_DNA"/>
</dbReference>
<dbReference type="NCBIfam" id="TIGR02937">
    <property type="entry name" value="sigma70-ECF"/>
    <property type="match status" value="1"/>
</dbReference>
<dbReference type="OrthoDB" id="9150024at2"/>
<dbReference type="GO" id="GO:0006352">
    <property type="term" value="P:DNA-templated transcription initiation"/>
    <property type="evidence" value="ECO:0007669"/>
    <property type="project" value="InterPro"/>
</dbReference>
<dbReference type="Pfam" id="PF04542">
    <property type="entry name" value="Sigma70_r2"/>
    <property type="match status" value="1"/>
</dbReference>
<dbReference type="Proteomes" id="UP000199577">
    <property type="component" value="Unassembled WGS sequence"/>
</dbReference>
<evidence type="ECO:0000256" key="3">
    <source>
        <dbReference type="ARBA" id="ARBA00023082"/>
    </source>
</evidence>
<protein>
    <submittedName>
        <fullName evidence="7">RNA polymerase sigma factor, sigma-70 family</fullName>
    </submittedName>
</protein>
<keyword evidence="3" id="KW-0731">Sigma factor</keyword>
<keyword evidence="4" id="KW-0804">Transcription</keyword>
<feature type="domain" description="RNA polymerase sigma factor 70 region 4 type 2" evidence="6">
    <location>
        <begin position="127"/>
        <end position="178"/>
    </location>
</feature>
<dbReference type="CDD" id="cd06171">
    <property type="entry name" value="Sigma70_r4"/>
    <property type="match status" value="1"/>
</dbReference>
<evidence type="ECO:0000256" key="2">
    <source>
        <dbReference type="ARBA" id="ARBA00023015"/>
    </source>
</evidence>
<dbReference type="PANTHER" id="PTHR43133:SF46">
    <property type="entry name" value="RNA POLYMERASE SIGMA-70 FACTOR ECF SUBFAMILY"/>
    <property type="match status" value="1"/>
</dbReference>
<dbReference type="InterPro" id="IPR013324">
    <property type="entry name" value="RNA_pol_sigma_r3/r4-like"/>
</dbReference>
<sequence length="200" mass="23499">MAGLTENTCWKDFVSGKEYAFRVLYDYYADRLFAFGCRYSQDTELIRDLIHDLFVDIHHYRPRLDANANATAYLFSSLRRKIASAVKKRQRHMELYAAFEEGIPFLIEWDIERMAIRNEEEAELLRRVVKEVNRLSGRHQEALYLRFTCELDYAEVADVMGVSIASCRTMVYRAVKELRKKLADIPVSNVLFIALMHSRK</sequence>
<keyword evidence="2" id="KW-0805">Transcription regulation</keyword>
<dbReference type="InterPro" id="IPR039425">
    <property type="entry name" value="RNA_pol_sigma-70-like"/>
</dbReference>
<dbReference type="GO" id="GO:0016987">
    <property type="term" value="F:sigma factor activity"/>
    <property type="evidence" value="ECO:0007669"/>
    <property type="project" value="UniProtKB-KW"/>
</dbReference>
<comment type="similarity">
    <text evidence="1">Belongs to the sigma-70 factor family. ECF subfamily.</text>
</comment>